<keyword evidence="1" id="KW-0647">Proteasome</keyword>
<dbReference type="AlphaFoldDB" id="A0AAX4P626"/>
<dbReference type="PANTHER" id="PTHR31051">
    <property type="entry name" value="PROTEASOME ASSEMBLY CHAPERONE 3"/>
    <property type="match status" value="1"/>
</dbReference>
<keyword evidence="2" id="KW-1185">Reference proteome</keyword>
<dbReference type="Gene3D" id="3.30.230.90">
    <property type="match status" value="1"/>
</dbReference>
<gene>
    <name evidence="1" type="ORF">HKI87_04g28110</name>
</gene>
<proteinExistence type="predicted"/>
<organism evidence="1 2">
    <name type="scientific">Chloropicon roscoffensis</name>
    <dbReference type="NCBI Taxonomy" id="1461544"/>
    <lineage>
        <taxon>Eukaryota</taxon>
        <taxon>Viridiplantae</taxon>
        <taxon>Chlorophyta</taxon>
        <taxon>Chloropicophyceae</taxon>
        <taxon>Chloropicales</taxon>
        <taxon>Chloropicaceae</taxon>
        <taxon>Chloropicon</taxon>
    </lineage>
</organism>
<evidence type="ECO:0000313" key="2">
    <source>
        <dbReference type="Proteomes" id="UP001472866"/>
    </source>
</evidence>
<dbReference type="Pfam" id="PF10178">
    <property type="entry name" value="PAC3"/>
    <property type="match status" value="1"/>
</dbReference>
<dbReference type="Proteomes" id="UP001472866">
    <property type="component" value="Chromosome 04"/>
</dbReference>
<dbReference type="PANTHER" id="PTHR31051:SF1">
    <property type="entry name" value="PROTEASOME ASSEMBLY CHAPERONE 3"/>
    <property type="match status" value="1"/>
</dbReference>
<dbReference type="GO" id="GO:0043248">
    <property type="term" value="P:proteasome assembly"/>
    <property type="evidence" value="ECO:0007669"/>
    <property type="project" value="InterPro"/>
</dbReference>
<accession>A0AAX4P626</accession>
<reference evidence="1 2" key="1">
    <citation type="submission" date="2024-03" db="EMBL/GenBank/DDBJ databases">
        <title>Complete genome sequence of the green alga Chloropicon roscoffensis RCC1871.</title>
        <authorList>
            <person name="Lemieux C."/>
            <person name="Pombert J.-F."/>
            <person name="Otis C."/>
            <person name="Turmel M."/>
        </authorList>
    </citation>
    <scope>NUCLEOTIDE SEQUENCE [LARGE SCALE GENOMIC DNA]</scope>
    <source>
        <strain evidence="1 2">RCC1871</strain>
    </source>
</reference>
<name>A0AAX4P626_9CHLO</name>
<dbReference type="EMBL" id="CP151504">
    <property type="protein sequence ID" value="WZN61276.1"/>
    <property type="molecule type" value="Genomic_DNA"/>
</dbReference>
<dbReference type="GO" id="GO:0000502">
    <property type="term" value="C:proteasome complex"/>
    <property type="evidence" value="ECO:0007669"/>
    <property type="project" value="UniProtKB-KW"/>
</dbReference>
<evidence type="ECO:0000313" key="1">
    <source>
        <dbReference type="EMBL" id="WZN61276.1"/>
    </source>
</evidence>
<dbReference type="InterPro" id="IPR018788">
    <property type="entry name" value="Proteasome_assmbl_chp_3"/>
</dbReference>
<protein>
    <submittedName>
        <fullName evidence="1">Proteasome assembly chaperone</fullName>
    </submittedName>
</protein>
<dbReference type="InterPro" id="IPR053720">
    <property type="entry name" value="Psm_Assembly_Chaperone"/>
</dbReference>
<sequence length="128" mass="14038">MSARAPIVPTESFSADVAGVPTEVMVLEFDQVMAIVTQVDRLGTLLQAKQDAYTKTYSVEVLLGRRNDPLLEVFARQLIERLAVAKCQKDLTLWVGLLRSDDPESIKGVIEAICAKSRVFGGGDRSNE</sequence>